<feature type="region of interest" description="Disordered" evidence="1">
    <location>
        <begin position="1"/>
        <end position="36"/>
    </location>
</feature>
<accession>A0AAW2CEU5</accession>
<name>A0AAW2CEU5_9ROSI</name>
<dbReference type="PANTHER" id="PTHR46033">
    <property type="entry name" value="PROTEIN MAIN-LIKE 2"/>
    <property type="match status" value="1"/>
</dbReference>
<dbReference type="Proteomes" id="UP001459277">
    <property type="component" value="Unassembled WGS sequence"/>
</dbReference>
<organism evidence="2 3">
    <name type="scientific">Lithocarpus litseifolius</name>
    <dbReference type="NCBI Taxonomy" id="425828"/>
    <lineage>
        <taxon>Eukaryota</taxon>
        <taxon>Viridiplantae</taxon>
        <taxon>Streptophyta</taxon>
        <taxon>Embryophyta</taxon>
        <taxon>Tracheophyta</taxon>
        <taxon>Spermatophyta</taxon>
        <taxon>Magnoliopsida</taxon>
        <taxon>eudicotyledons</taxon>
        <taxon>Gunneridae</taxon>
        <taxon>Pentapetalae</taxon>
        <taxon>rosids</taxon>
        <taxon>fabids</taxon>
        <taxon>Fagales</taxon>
        <taxon>Fagaceae</taxon>
        <taxon>Lithocarpus</taxon>
    </lineage>
</organism>
<protein>
    <recommendedName>
        <fullName evidence="4">Aminotransferase-like plant mobile domain-containing protein</fullName>
    </recommendedName>
</protein>
<reference evidence="2 3" key="1">
    <citation type="submission" date="2024-01" db="EMBL/GenBank/DDBJ databases">
        <title>A telomere-to-telomere, gap-free genome of sweet tea (Lithocarpus litseifolius).</title>
        <authorList>
            <person name="Zhou J."/>
        </authorList>
    </citation>
    <scope>NUCLEOTIDE SEQUENCE [LARGE SCALE GENOMIC DNA]</scope>
    <source>
        <strain evidence="2">Zhou-2022a</strain>
        <tissue evidence="2">Leaf</tissue>
    </source>
</reference>
<proteinExistence type="predicted"/>
<dbReference type="PANTHER" id="PTHR46033:SF80">
    <property type="entry name" value="PROTEIN MAIN-LIKE 2-LIKE"/>
    <property type="match status" value="1"/>
</dbReference>
<evidence type="ECO:0000256" key="1">
    <source>
        <dbReference type="SAM" id="MobiDB-lite"/>
    </source>
</evidence>
<dbReference type="AlphaFoldDB" id="A0AAW2CEU5"/>
<keyword evidence="3" id="KW-1185">Reference proteome</keyword>
<evidence type="ECO:0000313" key="2">
    <source>
        <dbReference type="EMBL" id="KAK9996518.1"/>
    </source>
</evidence>
<gene>
    <name evidence="2" type="ORF">SO802_021204</name>
</gene>
<comment type="caution">
    <text evidence="2">The sequence shown here is derived from an EMBL/GenBank/DDBJ whole genome shotgun (WGS) entry which is preliminary data.</text>
</comment>
<feature type="compositionally biased region" description="Basic and acidic residues" evidence="1">
    <location>
        <begin position="1"/>
        <end position="18"/>
    </location>
</feature>
<dbReference type="EMBL" id="JAZDWU010000007">
    <property type="protein sequence ID" value="KAK9996518.1"/>
    <property type="molecule type" value="Genomic_DNA"/>
</dbReference>
<evidence type="ECO:0008006" key="4">
    <source>
        <dbReference type="Google" id="ProtNLM"/>
    </source>
</evidence>
<evidence type="ECO:0000313" key="3">
    <source>
        <dbReference type="Proteomes" id="UP001459277"/>
    </source>
</evidence>
<dbReference type="GO" id="GO:0010073">
    <property type="term" value="P:meristem maintenance"/>
    <property type="evidence" value="ECO:0007669"/>
    <property type="project" value="InterPro"/>
</dbReference>
<dbReference type="InterPro" id="IPR044824">
    <property type="entry name" value="MAIN-like"/>
</dbReference>
<sequence>MSPAKDEGSSHRKGKEVATDDPPAKPSGTSLGSKEWVDKELSDTSFMAMLQHVGMLKAIVSSRFLSNYRDLFNLHHLVRRWCSATHTFFLSCSEITMTLKDVENQLLLPILSDVDPGNIELSAKEEAVEAELRKGM</sequence>